<accession>A0A4P6PUN9</accession>
<reference evidence="3 4" key="1">
    <citation type="submission" date="2019-02" db="EMBL/GenBank/DDBJ databases">
        <authorList>
            <person name="Khodamoradi S."/>
            <person name="Hahnke R.L."/>
            <person name="Kaempfer P."/>
            <person name="Schumann P."/>
            <person name="Rohde M."/>
            <person name="Steinert M."/>
            <person name="Luzhetskyy A."/>
            <person name="Wink J."/>
            <person name="Ruckert C."/>
        </authorList>
    </citation>
    <scope>NUCLEOTIDE SEQUENCE [LARGE SCALE GENOMIC DNA]</scope>
    <source>
        <strain evidence="3 4">M2</strain>
    </source>
</reference>
<dbReference type="RefSeq" id="WP_131096493.1">
    <property type="nucleotide sequence ID" value="NZ_CP036455.1"/>
</dbReference>
<dbReference type="Pfam" id="PF00931">
    <property type="entry name" value="NB-ARC"/>
    <property type="match status" value="1"/>
</dbReference>
<feature type="region of interest" description="Disordered" evidence="1">
    <location>
        <begin position="23"/>
        <end position="53"/>
    </location>
</feature>
<feature type="region of interest" description="Disordered" evidence="1">
    <location>
        <begin position="546"/>
        <end position="580"/>
    </location>
</feature>
<sequence length="736" mass="79856">MSGTHHNEAGEISGMGVQARDVGDIYVQLPPSPAPPPAPRQFPPADLRHTDREAETERVEAVIREVLRVGRSGLVLLLGRAGIGKSALLAEIGSNSVGRFDTGTAYCDLTTGRDREGNVDFSSVLHGILRALHVADPEKTTDVRALQRRLSELTTGRNFLLLLDGARAKAELDQFVLGTGPNLVVAACDPEFTGADELIRNGAEPVSLHPLRAPDGLRLLSAFRTVDRRMDDRDERESARELVELCGGLPPALRMAAGLLESDEGLSIAELVAAVVERQRTVPGLAGTEAVTDIAVSGLGAAERRLLERLAANPSVYFPPGLARQAVGEEASEVVDRLAAAGVLRPAQGSLRAVAEPVRDRVLSSDAWDPAQRAVDAAAVLRFFTVSHHRADLAAAGERYRLADDLDTAELTIAPADYAQPFEDKRGATDWQDSHLVHTSELMRLAVDLDRPVAALLLADSCWPVCYGRRRLAAGSAIYAYALKVAKAAGHRVAEARCASYLARLSIETGAMNRAESLLNEAAEAAAAAGSDLALAVVHESRGILKRRHPESDTGEAEEHLARSREIQRRLRRPRGDAMQTYQLGAEAHRRGDLATAEAELQTAERIAEHRLAELQATHGRPQWAVADWRLLRARVQLSLARTLFDRGRHEHARVKADSAWRVFTESAEPVKEIQTMMFLAALAEHRGGRQSAEELYRRAETVADHYHLESVMREARKEFPDAAAADPGSEPDTGG</sequence>
<feature type="domain" description="NB-ARC" evidence="2">
    <location>
        <begin position="57"/>
        <end position="174"/>
    </location>
</feature>
<dbReference type="PANTHER" id="PTHR47691:SF3">
    <property type="entry name" value="HTH-TYPE TRANSCRIPTIONAL REGULATOR RV0890C-RELATED"/>
    <property type="match status" value="1"/>
</dbReference>
<dbReference type="SUPFAM" id="SSF48452">
    <property type="entry name" value="TPR-like"/>
    <property type="match status" value="1"/>
</dbReference>
<protein>
    <submittedName>
        <fullName evidence="3">Regulatory protein AfsR</fullName>
    </submittedName>
</protein>
<name>A0A4P6PUN9_9ACTN</name>
<evidence type="ECO:0000313" key="3">
    <source>
        <dbReference type="EMBL" id="QBI51846.1"/>
    </source>
</evidence>
<dbReference type="PRINTS" id="PR00364">
    <property type="entry name" value="DISEASERSIST"/>
</dbReference>
<evidence type="ECO:0000256" key="1">
    <source>
        <dbReference type="SAM" id="MobiDB-lite"/>
    </source>
</evidence>
<dbReference type="EMBL" id="CP036455">
    <property type="protein sequence ID" value="QBI51846.1"/>
    <property type="molecule type" value="Genomic_DNA"/>
</dbReference>
<organism evidence="3 4">
    <name type="scientific">Streptomonospora litoralis</name>
    <dbReference type="NCBI Taxonomy" id="2498135"/>
    <lineage>
        <taxon>Bacteria</taxon>
        <taxon>Bacillati</taxon>
        <taxon>Actinomycetota</taxon>
        <taxon>Actinomycetes</taxon>
        <taxon>Streptosporangiales</taxon>
        <taxon>Nocardiopsidaceae</taxon>
        <taxon>Streptomonospora</taxon>
    </lineage>
</organism>
<dbReference type="Gene3D" id="1.25.40.10">
    <property type="entry name" value="Tetratricopeptide repeat domain"/>
    <property type="match status" value="1"/>
</dbReference>
<gene>
    <name evidence="3" type="primary">afsR1</name>
    <name evidence="3" type="ORF">EKD16_00095</name>
</gene>
<feature type="compositionally biased region" description="Pro residues" evidence="1">
    <location>
        <begin position="30"/>
        <end position="42"/>
    </location>
</feature>
<dbReference type="PANTHER" id="PTHR47691">
    <property type="entry name" value="REGULATOR-RELATED"/>
    <property type="match status" value="1"/>
</dbReference>
<dbReference type="Gene3D" id="3.40.50.300">
    <property type="entry name" value="P-loop containing nucleotide triphosphate hydrolases"/>
    <property type="match status" value="1"/>
</dbReference>
<dbReference type="OrthoDB" id="3432422at2"/>
<dbReference type="SUPFAM" id="SSF52540">
    <property type="entry name" value="P-loop containing nucleoside triphosphate hydrolases"/>
    <property type="match status" value="1"/>
</dbReference>
<dbReference type="GO" id="GO:0043531">
    <property type="term" value="F:ADP binding"/>
    <property type="evidence" value="ECO:0007669"/>
    <property type="project" value="InterPro"/>
</dbReference>
<dbReference type="InterPro" id="IPR011990">
    <property type="entry name" value="TPR-like_helical_dom_sf"/>
</dbReference>
<keyword evidence="4" id="KW-1185">Reference proteome</keyword>
<feature type="compositionally biased region" description="Basic and acidic residues" evidence="1">
    <location>
        <begin position="557"/>
        <end position="569"/>
    </location>
</feature>
<dbReference type="AlphaFoldDB" id="A0A4P6PUN9"/>
<dbReference type="Proteomes" id="UP000292235">
    <property type="component" value="Chromosome"/>
</dbReference>
<dbReference type="InterPro" id="IPR002182">
    <property type="entry name" value="NB-ARC"/>
</dbReference>
<evidence type="ECO:0000259" key="2">
    <source>
        <dbReference type="Pfam" id="PF00931"/>
    </source>
</evidence>
<dbReference type="KEGG" id="strr:EKD16_00095"/>
<evidence type="ECO:0000313" key="4">
    <source>
        <dbReference type="Proteomes" id="UP000292235"/>
    </source>
</evidence>
<dbReference type="InterPro" id="IPR027417">
    <property type="entry name" value="P-loop_NTPase"/>
</dbReference>
<proteinExistence type="predicted"/>